<sequence>MDKAIIIGVYDYIGFHLCLTFLEQGLEVTGVHFGTDDTDIFFAEKSLLIGRNSNFTEMDLAALAVEERLESTYMFIDYYSSYYSKQEMKLISALEKQFAGIKLTSMVSLLPIQMGGERMEKRQTFLQSDDRECRSSFFYLPAIYGPWQPLSFALQQSLYAPEKELVVSEREWTEDAVYIDDAIEVIERHFEKPGINKYVVRSNIHHNWQKVTGVEQVMPMVNPLTKAEEDIIVLNVGGMDPEKGISKQREHLFRLLGKK</sequence>
<accession>A0A7X0HMJ3</accession>
<comment type="caution">
    <text evidence="1">The sequence shown here is derived from an EMBL/GenBank/DDBJ whole genome shotgun (WGS) entry which is preliminary data.</text>
</comment>
<dbReference type="Proteomes" id="UP000531594">
    <property type="component" value="Unassembled WGS sequence"/>
</dbReference>
<keyword evidence="2" id="KW-1185">Reference proteome</keyword>
<reference evidence="1 2" key="1">
    <citation type="submission" date="2020-08" db="EMBL/GenBank/DDBJ databases">
        <title>Genomic Encyclopedia of Type Strains, Phase IV (KMG-IV): sequencing the most valuable type-strain genomes for metagenomic binning, comparative biology and taxonomic classification.</title>
        <authorList>
            <person name="Goeker M."/>
        </authorList>
    </citation>
    <scope>NUCLEOTIDE SEQUENCE [LARGE SCALE GENOMIC DNA]</scope>
    <source>
        <strain evidence="1 2">DSM 5391</strain>
    </source>
</reference>
<evidence type="ECO:0000313" key="1">
    <source>
        <dbReference type="EMBL" id="MBB6443539.1"/>
    </source>
</evidence>
<dbReference type="EMBL" id="JACHGK010000001">
    <property type="protein sequence ID" value="MBB6443539.1"/>
    <property type="molecule type" value="Genomic_DNA"/>
</dbReference>
<protein>
    <submittedName>
        <fullName evidence="1">Nucleoside-diphosphate-sugar epimerase</fullName>
    </submittedName>
</protein>
<evidence type="ECO:0000313" key="2">
    <source>
        <dbReference type="Proteomes" id="UP000531594"/>
    </source>
</evidence>
<name>A0A7X0HMJ3_9BACI</name>
<organism evidence="1 2">
    <name type="scientific">Bacillus benzoevorans</name>
    <dbReference type="NCBI Taxonomy" id="1456"/>
    <lineage>
        <taxon>Bacteria</taxon>
        <taxon>Bacillati</taxon>
        <taxon>Bacillota</taxon>
        <taxon>Bacilli</taxon>
        <taxon>Bacillales</taxon>
        <taxon>Bacillaceae</taxon>
        <taxon>Bacillus</taxon>
    </lineage>
</organism>
<proteinExistence type="predicted"/>
<dbReference type="AlphaFoldDB" id="A0A7X0HMJ3"/>
<dbReference type="RefSeq" id="WP_184521511.1">
    <property type="nucleotide sequence ID" value="NZ_JACHGK010000001.1"/>
</dbReference>
<gene>
    <name evidence="1" type="ORF">HNR53_000127</name>
</gene>